<evidence type="ECO:0000313" key="2">
    <source>
        <dbReference type="Proteomes" id="UP001595767"/>
    </source>
</evidence>
<dbReference type="GO" id="GO:0016787">
    <property type="term" value="F:hydrolase activity"/>
    <property type="evidence" value="ECO:0007669"/>
    <property type="project" value="UniProtKB-KW"/>
</dbReference>
<dbReference type="SFLD" id="SFLDS00003">
    <property type="entry name" value="Haloacid_Dehalogenase"/>
    <property type="match status" value="1"/>
</dbReference>
<dbReference type="Gene3D" id="1.10.150.240">
    <property type="entry name" value="Putative phosphatase, domain 2"/>
    <property type="match status" value="1"/>
</dbReference>
<dbReference type="Pfam" id="PF13419">
    <property type="entry name" value="HAD_2"/>
    <property type="match status" value="1"/>
</dbReference>
<dbReference type="InterPro" id="IPR041492">
    <property type="entry name" value="HAD_2"/>
</dbReference>
<dbReference type="InterPro" id="IPR036412">
    <property type="entry name" value="HAD-like_sf"/>
</dbReference>
<gene>
    <name evidence="1" type="ORF">ACFOW8_20455</name>
</gene>
<protein>
    <submittedName>
        <fullName evidence="1">HAD family hydrolase</fullName>
    </submittedName>
</protein>
<dbReference type="InterPro" id="IPR023214">
    <property type="entry name" value="HAD_sf"/>
</dbReference>
<dbReference type="InterPro" id="IPR006439">
    <property type="entry name" value="HAD-SF_hydro_IA"/>
</dbReference>
<dbReference type="RefSeq" id="WP_378553170.1">
    <property type="nucleotide sequence ID" value="NZ_JBHSBA010000014.1"/>
</dbReference>
<proteinExistence type="predicted"/>
<dbReference type="InterPro" id="IPR051806">
    <property type="entry name" value="HAD-like_SPP"/>
</dbReference>
<sequence>MRPHAVLFDMDGTLVDTESLWSDVVSAVSAELGYRLTDTDIAAVTGASVEDTAGFLAPRTAAPPELLSRRLDDAFCAAVAAGVTARPGAMRLLDSLRAAGIPLALVTASPRRVVDHVLPHLGADRFTTIVAAEDVTRTKPHPDPYLTAAARLGVRAESCVAVEDSPTGVAAAEAAGCPVLVVPSVLPIPCSPGRLVTPTLEGVDLAVLSKLAARKTVSNAIPSQGDEVR</sequence>
<keyword evidence="1" id="KW-0378">Hydrolase</keyword>
<dbReference type="EMBL" id="JBHSBA010000014">
    <property type="protein sequence ID" value="MFC4127307.1"/>
    <property type="molecule type" value="Genomic_DNA"/>
</dbReference>
<keyword evidence="2" id="KW-1185">Reference proteome</keyword>
<dbReference type="SFLD" id="SFLDG01135">
    <property type="entry name" value="C1.5.6:_HAD__Beta-PGM__Phospha"/>
    <property type="match status" value="1"/>
</dbReference>
<accession>A0ABV8L8V1</accession>
<name>A0ABV8L8V1_9NOCA</name>
<dbReference type="PANTHER" id="PTHR43481">
    <property type="entry name" value="FRUCTOSE-1-PHOSPHATE PHOSPHATASE"/>
    <property type="match status" value="1"/>
</dbReference>
<dbReference type="NCBIfam" id="TIGR01509">
    <property type="entry name" value="HAD-SF-IA-v3"/>
    <property type="match status" value="1"/>
</dbReference>
<comment type="caution">
    <text evidence="1">The sequence shown here is derived from an EMBL/GenBank/DDBJ whole genome shotgun (WGS) entry which is preliminary data.</text>
</comment>
<organism evidence="1 2">
    <name type="scientific">Nocardia rhizosphaerae</name>
    <dbReference type="NCBI Taxonomy" id="1691571"/>
    <lineage>
        <taxon>Bacteria</taxon>
        <taxon>Bacillati</taxon>
        <taxon>Actinomycetota</taxon>
        <taxon>Actinomycetes</taxon>
        <taxon>Mycobacteriales</taxon>
        <taxon>Nocardiaceae</taxon>
        <taxon>Nocardia</taxon>
    </lineage>
</organism>
<reference evidence="2" key="1">
    <citation type="journal article" date="2019" name="Int. J. Syst. Evol. Microbiol.">
        <title>The Global Catalogue of Microorganisms (GCM) 10K type strain sequencing project: providing services to taxonomists for standard genome sequencing and annotation.</title>
        <authorList>
            <consortium name="The Broad Institute Genomics Platform"/>
            <consortium name="The Broad Institute Genome Sequencing Center for Infectious Disease"/>
            <person name="Wu L."/>
            <person name="Ma J."/>
        </authorList>
    </citation>
    <scope>NUCLEOTIDE SEQUENCE [LARGE SCALE GENOMIC DNA]</scope>
    <source>
        <strain evidence="2">CGMCC 4.7204</strain>
    </source>
</reference>
<dbReference type="PRINTS" id="PR00413">
    <property type="entry name" value="HADHALOGNASE"/>
</dbReference>
<dbReference type="SUPFAM" id="SSF56784">
    <property type="entry name" value="HAD-like"/>
    <property type="match status" value="1"/>
</dbReference>
<dbReference type="SFLD" id="SFLDG01129">
    <property type="entry name" value="C1.5:_HAD__Beta-PGM__Phosphata"/>
    <property type="match status" value="1"/>
</dbReference>
<dbReference type="InterPro" id="IPR023198">
    <property type="entry name" value="PGP-like_dom2"/>
</dbReference>
<evidence type="ECO:0000313" key="1">
    <source>
        <dbReference type="EMBL" id="MFC4127307.1"/>
    </source>
</evidence>
<dbReference type="Gene3D" id="3.40.50.1000">
    <property type="entry name" value="HAD superfamily/HAD-like"/>
    <property type="match status" value="1"/>
</dbReference>
<dbReference type="PANTHER" id="PTHR43481:SF4">
    <property type="entry name" value="GLYCEROL-1-PHOSPHATE PHOSPHOHYDROLASE 1-RELATED"/>
    <property type="match status" value="1"/>
</dbReference>
<dbReference type="Proteomes" id="UP001595767">
    <property type="component" value="Unassembled WGS sequence"/>
</dbReference>